<gene>
    <name evidence="12" type="ORF">AB8U03_07945</name>
</gene>
<evidence type="ECO:0000256" key="7">
    <source>
        <dbReference type="ARBA" id="ARBA00023173"/>
    </source>
</evidence>
<feature type="transmembrane region" description="Helical" evidence="10">
    <location>
        <begin position="385"/>
        <end position="411"/>
    </location>
</feature>
<evidence type="ECO:0000256" key="2">
    <source>
        <dbReference type="ARBA" id="ARBA00022448"/>
    </source>
</evidence>
<dbReference type="PRINTS" id="PR00762">
    <property type="entry name" value="CLCHANNEL"/>
</dbReference>
<feature type="transmembrane region" description="Helical" evidence="10">
    <location>
        <begin position="331"/>
        <end position="355"/>
    </location>
</feature>
<keyword evidence="9" id="KW-0407">Ion channel</keyword>
<evidence type="ECO:0000256" key="6">
    <source>
        <dbReference type="ARBA" id="ARBA00023136"/>
    </source>
</evidence>
<dbReference type="Gene3D" id="3.30.70.1450">
    <property type="entry name" value="Regulator of K+ conductance, C-terminal domain"/>
    <property type="match status" value="1"/>
</dbReference>
<keyword evidence="4 10" id="KW-1133">Transmembrane helix</keyword>
<evidence type="ECO:0000256" key="10">
    <source>
        <dbReference type="SAM" id="Phobius"/>
    </source>
</evidence>
<dbReference type="Pfam" id="PF02080">
    <property type="entry name" value="TrkA_C"/>
    <property type="match status" value="1"/>
</dbReference>
<reference evidence="12 13" key="1">
    <citation type="submission" date="2024-08" db="EMBL/GenBank/DDBJ databases">
        <title>Clostridium lapicellarii sp. nov., and Clostridium renhuaiense sp. nov., two species isolated from the mud in a fermentation cellar used for producing sauce-flavour Chinese liquors.</title>
        <authorList>
            <person name="Yang F."/>
            <person name="Wang H."/>
            <person name="Chen L.Q."/>
            <person name="Zhou N."/>
            <person name="Lu J.J."/>
            <person name="Pu X.X."/>
            <person name="Wan B."/>
            <person name="Wang L."/>
            <person name="Liu S.J."/>
        </authorList>
    </citation>
    <scope>NUCLEOTIDE SEQUENCE [LARGE SCALE GENOMIC DNA]</scope>
    <source>
        <strain evidence="12 13">MT-5</strain>
    </source>
</reference>
<keyword evidence="6 10" id="KW-0472">Membrane</keyword>
<feature type="transmembrane region" description="Helical" evidence="10">
    <location>
        <begin position="295"/>
        <end position="319"/>
    </location>
</feature>
<keyword evidence="5" id="KW-0406">Ion transport</keyword>
<comment type="subcellular location">
    <subcellularLocation>
        <location evidence="1">Membrane</location>
        <topology evidence="1">Multi-pass membrane protein</topology>
    </subcellularLocation>
</comment>
<dbReference type="PANTHER" id="PTHR43427">
    <property type="entry name" value="CHLORIDE CHANNEL PROTEIN CLC-E"/>
    <property type="match status" value="1"/>
</dbReference>
<dbReference type="Proteomes" id="UP001564657">
    <property type="component" value="Unassembled WGS sequence"/>
</dbReference>
<dbReference type="PROSITE" id="PS51202">
    <property type="entry name" value="RCK_C"/>
    <property type="match status" value="1"/>
</dbReference>
<evidence type="ECO:0000256" key="5">
    <source>
        <dbReference type="ARBA" id="ARBA00023065"/>
    </source>
</evidence>
<dbReference type="SUPFAM" id="SSF116726">
    <property type="entry name" value="TrkA C-terminal domain-like"/>
    <property type="match status" value="1"/>
</dbReference>
<feature type="transmembrane region" description="Helical" evidence="10">
    <location>
        <begin position="231"/>
        <end position="252"/>
    </location>
</feature>
<keyword evidence="7" id="KW-0869">Chloride channel</keyword>
<evidence type="ECO:0000256" key="8">
    <source>
        <dbReference type="ARBA" id="ARBA00023214"/>
    </source>
</evidence>
<keyword evidence="2" id="KW-0813">Transport</keyword>
<feature type="domain" description="RCK C-terminal" evidence="11">
    <location>
        <begin position="432"/>
        <end position="513"/>
    </location>
</feature>
<proteinExistence type="predicted"/>
<dbReference type="Pfam" id="PF00654">
    <property type="entry name" value="Voltage_CLC"/>
    <property type="match status" value="1"/>
</dbReference>
<accession>A0ABV4BNN3</accession>
<evidence type="ECO:0000256" key="3">
    <source>
        <dbReference type="ARBA" id="ARBA00022692"/>
    </source>
</evidence>
<feature type="transmembrane region" description="Helical" evidence="10">
    <location>
        <begin position="272"/>
        <end position="289"/>
    </location>
</feature>
<name>A0ABV4BNN3_9CLOT</name>
<evidence type="ECO:0000256" key="4">
    <source>
        <dbReference type="ARBA" id="ARBA00022989"/>
    </source>
</evidence>
<dbReference type="PANTHER" id="PTHR43427:SF6">
    <property type="entry name" value="CHLORIDE CHANNEL PROTEIN CLC-E"/>
    <property type="match status" value="1"/>
</dbReference>
<evidence type="ECO:0000256" key="1">
    <source>
        <dbReference type="ARBA" id="ARBA00004141"/>
    </source>
</evidence>
<keyword evidence="13" id="KW-1185">Reference proteome</keyword>
<sequence>MKSNTVNTIEVWYNFKIKIILKSMLVGIFAGFITVFYRYLLEKSLIAAHFIYSMELKNFWLIPVFTVVLITAGYVVGCIVQSDSMVAGSGIPQVEGILIGKLRMNWYKVILKKFMAGVIAIGAGLSLGREGPSIQIGAAVGQGIGRLFKGTDLEEKFLITSGASAGLAAAFNAPLAGCIFALEEIHKNFSSKILISAFSASIISDFIAKQLLGMSPVFNFNYIKVMPLKNYSYIVLFGIILALCGVLFNKALLKSQDIYNSKKWLTVKRKPIIAFLIAGVMGLVLPQVLGGGHDLVSALANSNMTIQMMIVILVGKFLFTMSSYGSGTPGGIFLPLLVIGALIGSIYGNIIHVAFGFNSQYINNLIILGMAGYFSSVVKSPITGIVLITEMTGAFTNLLSVSVVSIVAYIFSDMLNSKPVYELLLGRILNKNTGCKIEDNKKTIVETVVHINSDICGKKIKNVTFPPHCLIVALKRGEKEIIPKGDTVIWAGDYLIILIDKSYEAEVRKSLYELD</sequence>
<feature type="transmembrane region" description="Helical" evidence="10">
    <location>
        <begin position="361"/>
        <end position="378"/>
    </location>
</feature>
<feature type="transmembrane region" description="Helical" evidence="10">
    <location>
        <begin position="60"/>
        <end position="80"/>
    </location>
</feature>
<protein>
    <submittedName>
        <fullName evidence="12">ClC family H(+)/Cl(-) exchange transporter</fullName>
    </submittedName>
</protein>
<evidence type="ECO:0000259" key="11">
    <source>
        <dbReference type="PROSITE" id="PS51202"/>
    </source>
</evidence>
<evidence type="ECO:0000313" key="13">
    <source>
        <dbReference type="Proteomes" id="UP001564657"/>
    </source>
</evidence>
<feature type="transmembrane region" description="Helical" evidence="10">
    <location>
        <begin position="20"/>
        <end position="40"/>
    </location>
</feature>
<organism evidence="12 13">
    <name type="scientific">Clostridium moutaii</name>
    <dbReference type="NCBI Taxonomy" id="3240932"/>
    <lineage>
        <taxon>Bacteria</taxon>
        <taxon>Bacillati</taxon>
        <taxon>Bacillota</taxon>
        <taxon>Clostridia</taxon>
        <taxon>Eubacteriales</taxon>
        <taxon>Clostridiaceae</taxon>
        <taxon>Clostridium</taxon>
    </lineage>
</organism>
<dbReference type="EMBL" id="JBGEWD010000006">
    <property type="protein sequence ID" value="MEY8000130.1"/>
    <property type="molecule type" value="Genomic_DNA"/>
</dbReference>
<keyword evidence="3 10" id="KW-0812">Transmembrane</keyword>
<dbReference type="InterPro" id="IPR050368">
    <property type="entry name" value="ClC-type_chloride_channel"/>
</dbReference>
<comment type="caution">
    <text evidence="12">The sequence shown here is derived from an EMBL/GenBank/DDBJ whole genome shotgun (WGS) entry which is preliminary data.</text>
</comment>
<keyword evidence="8" id="KW-0868">Chloride</keyword>
<dbReference type="InterPro" id="IPR006037">
    <property type="entry name" value="RCK_C"/>
</dbReference>
<dbReference type="RefSeq" id="WP_369704017.1">
    <property type="nucleotide sequence ID" value="NZ_JBGEWD010000006.1"/>
</dbReference>
<feature type="transmembrane region" description="Helical" evidence="10">
    <location>
        <begin position="157"/>
        <end position="181"/>
    </location>
</feature>
<feature type="transmembrane region" description="Helical" evidence="10">
    <location>
        <begin position="110"/>
        <end position="128"/>
    </location>
</feature>
<dbReference type="InterPro" id="IPR001807">
    <property type="entry name" value="ClC"/>
</dbReference>
<dbReference type="SUPFAM" id="SSF81340">
    <property type="entry name" value="Clc chloride channel"/>
    <property type="match status" value="1"/>
</dbReference>
<evidence type="ECO:0000256" key="9">
    <source>
        <dbReference type="ARBA" id="ARBA00023303"/>
    </source>
</evidence>
<dbReference type="CDD" id="cd01031">
    <property type="entry name" value="EriC"/>
    <property type="match status" value="1"/>
</dbReference>
<evidence type="ECO:0000313" key="12">
    <source>
        <dbReference type="EMBL" id="MEY8000130.1"/>
    </source>
</evidence>
<feature type="transmembrane region" description="Helical" evidence="10">
    <location>
        <begin position="193"/>
        <end position="211"/>
    </location>
</feature>
<dbReference type="InterPro" id="IPR014743">
    <property type="entry name" value="Cl-channel_core"/>
</dbReference>
<dbReference type="InterPro" id="IPR036721">
    <property type="entry name" value="RCK_C_sf"/>
</dbReference>
<dbReference type="Gene3D" id="1.10.3080.10">
    <property type="entry name" value="Clc chloride channel"/>
    <property type="match status" value="1"/>
</dbReference>